<dbReference type="GeneID" id="110784330"/>
<dbReference type="InterPro" id="IPR002653">
    <property type="entry name" value="Znf_A20"/>
</dbReference>
<evidence type="ECO:0000256" key="5">
    <source>
        <dbReference type="PROSITE-ProRule" id="PRU00449"/>
    </source>
</evidence>
<dbReference type="SUPFAM" id="SSF57716">
    <property type="entry name" value="Glucocorticoid receptor-like (DNA-binding domain)"/>
    <property type="match status" value="1"/>
</dbReference>
<evidence type="ECO:0000259" key="6">
    <source>
        <dbReference type="PROSITE" id="PS51036"/>
    </source>
</evidence>
<dbReference type="InterPro" id="IPR035896">
    <property type="entry name" value="AN1-like_Znf"/>
</dbReference>
<keyword evidence="8" id="KW-1185">Reference proteome</keyword>
<evidence type="ECO:0000313" key="9">
    <source>
        <dbReference type="RefSeq" id="XP_021844460.2"/>
    </source>
</evidence>
<evidence type="ECO:0000256" key="1">
    <source>
        <dbReference type="ARBA" id="ARBA00003732"/>
    </source>
</evidence>
<reference evidence="9" key="2">
    <citation type="submission" date="2025-08" db="UniProtKB">
        <authorList>
            <consortium name="RefSeq"/>
        </authorList>
    </citation>
    <scope>IDENTIFICATION</scope>
    <source>
        <tissue evidence="9">Leaf</tissue>
    </source>
</reference>
<dbReference type="SUPFAM" id="SSF118310">
    <property type="entry name" value="AN1-like Zinc finger"/>
    <property type="match status" value="1"/>
</dbReference>
<dbReference type="Gene3D" id="1.20.5.4770">
    <property type="match status" value="1"/>
</dbReference>
<evidence type="ECO:0000313" key="8">
    <source>
        <dbReference type="Proteomes" id="UP000813463"/>
    </source>
</evidence>
<reference evidence="8" key="1">
    <citation type="journal article" date="2021" name="Nat. Commun.">
        <title>Genomic analyses provide insights into spinach domestication and the genetic basis of agronomic traits.</title>
        <authorList>
            <person name="Cai X."/>
            <person name="Sun X."/>
            <person name="Xu C."/>
            <person name="Sun H."/>
            <person name="Wang X."/>
            <person name="Ge C."/>
            <person name="Zhang Z."/>
            <person name="Wang Q."/>
            <person name="Fei Z."/>
            <person name="Jiao C."/>
            <person name="Wang Q."/>
        </authorList>
    </citation>
    <scope>NUCLEOTIDE SEQUENCE [LARGE SCALE GENOMIC DNA]</scope>
    <source>
        <strain evidence="8">cv. Varoflay</strain>
    </source>
</reference>
<dbReference type="Pfam" id="PF01428">
    <property type="entry name" value="zf-AN1"/>
    <property type="match status" value="1"/>
</dbReference>
<dbReference type="KEGG" id="soe:110784330"/>
<dbReference type="Gene3D" id="4.10.1110.10">
    <property type="entry name" value="AN1-like Zinc finger"/>
    <property type="match status" value="1"/>
</dbReference>
<keyword evidence="2" id="KW-0479">Metal-binding</keyword>
<evidence type="ECO:0000259" key="7">
    <source>
        <dbReference type="PROSITE" id="PS51039"/>
    </source>
</evidence>
<dbReference type="RefSeq" id="XP_021844460.2">
    <property type="nucleotide sequence ID" value="XM_021988768.2"/>
</dbReference>
<evidence type="ECO:0000256" key="4">
    <source>
        <dbReference type="ARBA" id="ARBA00022833"/>
    </source>
</evidence>
<evidence type="ECO:0000256" key="3">
    <source>
        <dbReference type="ARBA" id="ARBA00022771"/>
    </source>
</evidence>
<organism evidence="8 9">
    <name type="scientific">Spinacia oleracea</name>
    <name type="common">Spinach</name>
    <dbReference type="NCBI Taxonomy" id="3562"/>
    <lineage>
        <taxon>Eukaryota</taxon>
        <taxon>Viridiplantae</taxon>
        <taxon>Streptophyta</taxon>
        <taxon>Embryophyta</taxon>
        <taxon>Tracheophyta</taxon>
        <taxon>Spermatophyta</taxon>
        <taxon>Magnoliopsida</taxon>
        <taxon>eudicotyledons</taxon>
        <taxon>Gunneridae</taxon>
        <taxon>Pentapetalae</taxon>
        <taxon>Caryophyllales</taxon>
        <taxon>Chenopodiaceae</taxon>
        <taxon>Chenopodioideae</taxon>
        <taxon>Anserineae</taxon>
        <taxon>Spinacia</taxon>
    </lineage>
</organism>
<dbReference type="GO" id="GO:0008270">
    <property type="term" value="F:zinc ion binding"/>
    <property type="evidence" value="ECO:0007669"/>
    <property type="project" value="UniProtKB-KW"/>
</dbReference>
<dbReference type="AlphaFoldDB" id="A0A9R0I955"/>
<dbReference type="GO" id="GO:0003677">
    <property type="term" value="F:DNA binding"/>
    <property type="evidence" value="ECO:0007669"/>
    <property type="project" value="InterPro"/>
</dbReference>
<dbReference type="PROSITE" id="PS51036">
    <property type="entry name" value="ZF_A20"/>
    <property type="match status" value="1"/>
</dbReference>
<dbReference type="InterPro" id="IPR050652">
    <property type="entry name" value="AN1_A20_ZnFinger"/>
</dbReference>
<keyword evidence="3 5" id="KW-0863">Zinc-finger</keyword>
<dbReference type="Proteomes" id="UP000813463">
    <property type="component" value="Chromosome 6"/>
</dbReference>
<dbReference type="SMART" id="SM00154">
    <property type="entry name" value="ZnF_AN1"/>
    <property type="match status" value="1"/>
</dbReference>
<feature type="domain" description="AN1-type" evidence="7">
    <location>
        <begin position="114"/>
        <end position="160"/>
    </location>
</feature>
<dbReference type="PANTHER" id="PTHR10634">
    <property type="entry name" value="AN1-TYPE ZINC FINGER PROTEIN"/>
    <property type="match status" value="1"/>
</dbReference>
<gene>
    <name evidence="9" type="primary">LOC110784330</name>
</gene>
<evidence type="ECO:0000256" key="2">
    <source>
        <dbReference type="ARBA" id="ARBA00022723"/>
    </source>
</evidence>
<dbReference type="InterPro" id="IPR000058">
    <property type="entry name" value="Znf_AN1"/>
</dbReference>
<comment type="function">
    <text evidence="1">May be involved in environmental stress response.</text>
</comment>
<feature type="domain" description="A20-type" evidence="6">
    <location>
        <begin position="10"/>
        <end position="44"/>
    </location>
</feature>
<proteinExistence type="predicted"/>
<dbReference type="SMART" id="SM00259">
    <property type="entry name" value="ZnF_A20"/>
    <property type="match status" value="1"/>
</dbReference>
<dbReference type="PANTHER" id="PTHR10634:SF67">
    <property type="entry name" value="AN1-TYPE ZINC FINGER PROTEIN 3"/>
    <property type="match status" value="1"/>
</dbReference>
<accession>A0A9R0I955</accession>
<protein>
    <submittedName>
        <fullName evidence="9">Zinc finger A20 and AN1 domain-containing stress-associated protein 4-like</fullName>
    </submittedName>
</protein>
<keyword evidence="4" id="KW-0862">Zinc</keyword>
<sequence>MENMMNSHQSENATYCANGCGFFGTAATKNMCSKCYRDHHLKDEQSSTMRAAVKKSLSSSQSDEAVAVREAVEEQSATVRAAVDKSLSSPVVEKKKSVEPSAVVTAVEEVGSSRKAANRCGSCKKKVGLVGFNCKCGTTFCGSHRYPEEHKCTYDYKVAGKEAIAKANPLVVAEKLQRL</sequence>
<dbReference type="Pfam" id="PF01754">
    <property type="entry name" value="zf-A20"/>
    <property type="match status" value="1"/>
</dbReference>
<name>A0A9R0I955_SPIOL</name>
<dbReference type="PROSITE" id="PS51039">
    <property type="entry name" value="ZF_AN1"/>
    <property type="match status" value="1"/>
</dbReference>